<dbReference type="RefSeq" id="WP_094404377.1">
    <property type="nucleotide sequence ID" value="NZ_NMVO01000001.1"/>
</dbReference>
<comment type="caution">
    <text evidence="1">The sequence shown here is derived from an EMBL/GenBank/DDBJ whole genome shotgun (WGS) entry which is preliminary data.</text>
</comment>
<dbReference type="Gene3D" id="3.40.50.150">
    <property type="entry name" value="Vaccinia Virus protein VP39"/>
    <property type="match status" value="1"/>
</dbReference>
<gene>
    <name evidence="1" type="ORF">CGZ94_01160</name>
</gene>
<keyword evidence="2" id="KW-1185">Reference proteome</keyword>
<dbReference type="SUPFAM" id="SSF53335">
    <property type="entry name" value="S-adenosyl-L-methionine-dependent methyltransferases"/>
    <property type="match status" value="1"/>
</dbReference>
<evidence type="ECO:0008006" key="3">
    <source>
        <dbReference type="Google" id="ProtNLM"/>
    </source>
</evidence>
<dbReference type="EMBL" id="NMVO01000001">
    <property type="protein sequence ID" value="OYO17544.1"/>
    <property type="molecule type" value="Genomic_DNA"/>
</dbReference>
<proteinExistence type="predicted"/>
<dbReference type="InterPro" id="IPR029063">
    <property type="entry name" value="SAM-dependent_MTases_sf"/>
</dbReference>
<organism evidence="1 2">
    <name type="scientific">Enemella evansiae</name>
    <dbReference type="NCBI Taxonomy" id="2016499"/>
    <lineage>
        <taxon>Bacteria</taxon>
        <taxon>Bacillati</taxon>
        <taxon>Actinomycetota</taxon>
        <taxon>Actinomycetes</taxon>
        <taxon>Propionibacteriales</taxon>
        <taxon>Propionibacteriaceae</taxon>
        <taxon>Enemella</taxon>
    </lineage>
</organism>
<evidence type="ECO:0000313" key="2">
    <source>
        <dbReference type="Proteomes" id="UP000215896"/>
    </source>
</evidence>
<dbReference type="OrthoDB" id="4280289at2"/>
<dbReference type="Proteomes" id="UP000215896">
    <property type="component" value="Unassembled WGS sequence"/>
</dbReference>
<accession>A0A255GW65</accession>
<protein>
    <recommendedName>
        <fullName evidence="3">Methylase</fullName>
    </recommendedName>
</protein>
<dbReference type="PRINTS" id="PR00507">
    <property type="entry name" value="N12N6MTFRASE"/>
</dbReference>
<evidence type="ECO:0000313" key="1">
    <source>
        <dbReference type="EMBL" id="OYO17544.1"/>
    </source>
</evidence>
<name>A0A255GW65_9ACTN</name>
<reference evidence="1 2" key="1">
    <citation type="submission" date="2017-07" db="EMBL/GenBank/DDBJ databases">
        <title>Draft whole genome sequences of clinical Proprionibacteriaceae strains.</title>
        <authorList>
            <person name="Bernier A.-M."/>
            <person name="Bernard K."/>
            <person name="Domingo M.-C."/>
        </authorList>
    </citation>
    <scope>NUCLEOTIDE SEQUENCE [LARGE SCALE GENOMIC DNA]</scope>
    <source>
        <strain evidence="1 2">NML 030167</strain>
    </source>
</reference>
<sequence length="271" mass="30241">MAESAIAPSAVPPAMAPMRAARRSTNSFAASDVDEDALSPYDDAPVPLTSYRRTITMSSPDADRLFMKSRHRVKTYGEVFTPRAMVDQMLDLVSDDLEAGEGFVDKTFLEPAAGDGNFLVAIVQRKLATIERQLDPSVWPRESLFALASIYAIELLEDNHRDAQEALVNEFVKFHESHGTRCSPRTDLYRAATFLVATNIVRGNTLTGRTPGGEEIEFSWWTRQANDPSMVKREPFTFNALREVGAFDFSVYASYEPCPIRHVHKMANSDV</sequence>
<dbReference type="AlphaFoldDB" id="A0A255GW65"/>
<accession>A0A4R6LQ89</accession>